<feature type="compositionally biased region" description="Acidic residues" evidence="1">
    <location>
        <begin position="54"/>
        <end position="71"/>
    </location>
</feature>
<feature type="region of interest" description="Disordered" evidence="1">
    <location>
        <begin position="1"/>
        <end position="20"/>
    </location>
</feature>
<dbReference type="InterPro" id="IPR053216">
    <property type="entry name" value="Appressorial_penetr-assoc"/>
</dbReference>
<evidence type="ECO:0000256" key="1">
    <source>
        <dbReference type="SAM" id="MobiDB-lite"/>
    </source>
</evidence>
<keyword evidence="3" id="KW-1185">Reference proteome</keyword>
<evidence type="ECO:0000313" key="3">
    <source>
        <dbReference type="Proteomes" id="UP000027222"/>
    </source>
</evidence>
<proteinExistence type="predicted"/>
<gene>
    <name evidence="2" type="ORF">GALMADRAFT_341993</name>
</gene>
<reference evidence="3" key="1">
    <citation type="journal article" date="2014" name="Proc. Natl. Acad. Sci. U.S.A.">
        <title>Extensive sampling of basidiomycete genomes demonstrates inadequacy of the white-rot/brown-rot paradigm for wood decay fungi.</title>
        <authorList>
            <person name="Riley R."/>
            <person name="Salamov A.A."/>
            <person name="Brown D.W."/>
            <person name="Nagy L.G."/>
            <person name="Floudas D."/>
            <person name="Held B.W."/>
            <person name="Levasseur A."/>
            <person name="Lombard V."/>
            <person name="Morin E."/>
            <person name="Otillar R."/>
            <person name="Lindquist E.A."/>
            <person name="Sun H."/>
            <person name="LaButti K.M."/>
            <person name="Schmutz J."/>
            <person name="Jabbour D."/>
            <person name="Luo H."/>
            <person name="Baker S.E."/>
            <person name="Pisabarro A.G."/>
            <person name="Walton J.D."/>
            <person name="Blanchette R.A."/>
            <person name="Henrissat B."/>
            <person name="Martin F."/>
            <person name="Cullen D."/>
            <person name="Hibbett D.S."/>
            <person name="Grigoriev I.V."/>
        </authorList>
    </citation>
    <scope>NUCLEOTIDE SEQUENCE [LARGE SCALE GENOMIC DNA]</scope>
    <source>
        <strain evidence="3">CBS 339.88</strain>
    </source>
</reference>
<dbReference type="HOGENOM" id="CLU_029378_1_1_1"/>
<organism evidence="2 3">
    <name type="scientific">Galerina marginata (strain CBS 339.88)</name>
    <dbReference type="NCBI Taxonomy" id="685588"/>
    <lineage>
        <taxon>Eukaryota</taxon>
        <taxon>Fungi</taxon>
        <taxon>Dikarya</taxon>
        <taxon>Basidiomycota</taxon>
        <taxon>Agaricomycotina</taxon>
        <taxon>Agaricomycetes</taxon>
        <taxon>Agaricomycetidae</taxon>
        <taxon>Agaricales</taxon>
        <taxon>Agaricineae</taxon>
        <taxon>Strophariaceae</taxon>
        <taxon>Galerina</taxon>
    </lineage>
</organism>
<dbReference type="Proteomes" id="UP000027222">
    <property type="component" value="Unassembled WGS sequence"/>
</dbReference>
<feature type="compositionally biased region" description="Gly residues" evidence="1">
    <location>
        <begin position="74"/>
        <end position="109"/>
    </location>
</feature>
<dbReference type="PANTHER" id="PTHR34587:SF2">
    <property type="entry name" value="G-PROTEIN COUPLED RECEPTORS FAMILY 1 PROFILE DOMAIN-CONTAINING PROTEIN"/>
    <property type="match status" value="1"/>
</dbReference>
<accession>A0A067TPV1</accession>
<dbReference type="PANTHER" id="PTHR34587">
    <property type="entry name" value="VWFA DOMAIN-CONTAINING PROTEIN"/>
    <property type="match status" value="1"/>
</dbReference>
<dbReference type="OrthoDB" id="2336871at2759"/>
<dbReference type="AlphaFoldDB" id="A0A067TPV1"/>
<name>A0A067TPV1_GALM3</name>
<dbReference type="EMBL" id="KL142367">
    <property type="protein sequence ID" value="KDR85250.1"/>
    <property type="molecule type" value="Genomic_DNA"/>
</dbReference>
<protein>
    <submittedName>
        <fullName evidence="2">Uncharacterized protein</fullName>
    </submittedName>
</protein>
<feature type="region of interest" description="Disordered" evidence="1">
    <location>
        <begin position="32"/>
        <end position="117"/>
    </location>
</feature>
<sequence length="325" mass="32817">MSSSCAALPPVNSAGTSVTCTTEADLRQRKAAICAGSVPIIKRRNPNRGRGGDGGDDGGDDNGDDSGDDNGADNGNGDGGDGSGSDVGDSSGGKGRGKPGKGGNNGNNGGDAQSSLTLDPDVIATGFANDGQDVPAAGQVASLTSINNFINFCKTVDLPLTNGTQVIGGSCNPAPMGSIPAKTSMPSSKFVFPKNGGKVAANKTFTVKMAISNLETGHFVNAQENYFSAPQQLNAQGIIQGHSHVIIEELGSLDQTTTTDPTVFAFFKGLNDAAQAGILSAVVDKGLPAGFYKLSSINSAANHQPVLAPVAQHGSLDDVVYFTVS</sequence>
<evidence type="ECO:0000313" key="2">
    <source>
        <dbReference type="EMBL" id="KDR85250.1"/>
    </source>
</evidence>
<dbReference type="STRING" id="685588.A0A067TPV1"/>